<dbReference type="PIRSF" id="PIRSF006060">
    <property type="entry name" value="AA_transporter"/>
    <property type="match status" value="1"/>
</dbReference>
<feature type="transmembrane region" description="Helical" evidence="6">
    <location>
        <begin position="346"/>
        <end position="366"/>
    </location>
</feature>
<accession>A0A7J4JV04</accession>
<keyword evidence="3 6" id="KW-0812">Transmembrane</keyword>
<evidence type="ECO:0000313" key="8">
    <source>
        <dbReference type="Proteomes" id="UP000590964"/>
    </source>
</evidence>
<evidence type="ECO:0000256" key="4">
    <source>
        <dbReference type="ARBA" id="ARBA00022989"/>
    </source>
</evidence>
<dbReference type="GO" id="GO:0005886">
    <property type="term" value="C:plasma membrane"/>
    <property type="evidence" value="ECO:0007669"/>
    <property type="project" value="UniProtKB-SubCell"/>
</dbReference>
<feature type="transmembrane region" description="Helical" evidence="6">
    <location>
        <begin position="221"/>
        <end position="242"/>
    </location>
</feature>
<organism evidence="7 8">
    <name type="scientific">Candidatus Iainarchaeum sp</name>
    <dbReference type="NCBI Taxonomy" id="3101447"/>
    <lineage>
        <taxon>Archaea</taxon>
        <taxon>Candidatus Iainarchaeota</taxon>
        <taxon>Candidatus Iainarchaeia</taxon>
        <taxon>Candidatus Iainarchaeales</taxon>
        <taxon>Candidatus Iainarchaeaceae</taxon>
        <taxon>Candidatus Iainarchaeum</taxon>
    </lineage>
</organism>
<dbReference type="Proteomes" id="UP000590964">
    <property type="component" value="Unassembled WGS sequence"/>
</dbReference>
<proteinExistence type="predicted"/>
<dbReference type="EMBL" id="DUFW01000048">
    <property type="protein sequence ID" value="HIH21613.1"/>
    <property type="molecule type" value="Genomic_DNA"/>
</dbReference>
<keyword evidence="4 6" id="KW-1133">Transmembrane helix</keyword>
<feature type="transmembrane region" description="Helical" evidence="6">
    <location>
        <begin position="403"/>
        <end position="419"/>
    </location>
</feature>
<feature type="transmembrane region" description="Helical" evidence="6">
    <location>
        <begin position="149"/>
        <end position="172"/>
    </location>
</feature>
<sequence>MALKKQLGFLPVMLSGIGIILGAGIYALIGKAAGVAGYGVWLSFVLAAIVAGFTGLSYAELSSMIPKAGAEFHYAKKAFGKSIGFFTAWLLVLAGFISAATVALGFGGYLQAFAGIPLIAGAIALLIACTIIIYFGIRQSTGIASVFTIIEAAGLLIIIAIGLPLLFSPAIIGKVFDFGSFSMQFIVQAAALIFFAYIGFEEIARLAEETKDAERNIPKALLVSIIVSTILYVLVALAAVSVLSPEALASSNAPLGDVAGKVFGSSAFLLLTIIALFSTANTVLLILLATSRLLYGIAEDKELPHIISRVDRKTQTPTVALIVAAVFSIAFLFFGNISTIANATDFLLFAAFIVINLSVIKLRYSLPEAERPFKIPFNIGKLPVIPVLGVLACLFLISGIEARIIGVGAALAFLGLAFEKHHWRKHNA</sequence>
<feature type="transmembrane region" description="Helical" evidence="6">
    <location>
        <begin position="112"/>
        <end position="137"/>
    </location>
</feature>
<evidence type="ECO:0000256" key="3">
    <source>
        <dbReference type="ARBA" id="ARBA00022692"/>
    </source>
</evidence>
<evidence type="ECO:0000256" key="6">
    <source>
        <dbReference type="SAM" id="Phobius"/>
    </source>
</evidence>
<feature type="transmembrane region" description="Helical" evidence="6">
    <location>
        <begin position="178"/>
        <end position="200"/>
    </location>
</feature>
<comment type="caution">
    <text evidence="7">The sequence shown here is derived from an EMBL/GenBank/DDBJ whole genome shotgun (WGS) entry which is preliminary data.</text>
</comment>
<feature type="transmembrane region" description="Helical" evidence="6">
    <location>
        <begin position="262"/>
        <end position="295"/>
    </location>
</feature>
<feature type="transmembrane region" description="Helical" evidence="6">
    <location>
        <begin position="316"/>
        <end position="334"/>
    </location>
</feature>
<dbReference type="PANTHER" id="PTHR42770:SF11">
    <property type="entry name" value="INNER MEMBRANE TRANSPORT PROTEIN YBAT"/>
    <property type="match status" value="1"/>
</dbReference>
<keyword evidence="5 6" id="KW-0472">Membrane</keyword>
<feature type="transmembrane region" description="Helical" evidence="6">
    <location>
        <begin position="41"/>
        <end position="61"/>
    </location>
</feature>
<feature type="transmembrane region" description="Helical" evidence="6">
    <location>
        <begin position="378"/>
        <end position="397"/>
    </location>
</feature>
<gene>
    <name evidence="7" type="ORF">HA222_03070</name>
</gene>
<protein>
    <submittedName>
        <fullName evidence="7">Amino acid permease</fullName>
    </submittedName>
</protein>
<evidence type="ECO:0000313" key="7">
    <source>
        <dbReference type="EMBL" id="HIH21613.1"/>
    </source>
</evidence>
<name>A0A7J4JV04_9ARCH</name>
<reference evidence="8" key="1">
    <citation type="journal article" date="2020" name="bioRxiv">
        <title>A rank-normalized archaeal taxonomy based on genome phylogeny resolves widespread incomplete and uneven classifications.</title>
        <authorList>
            <person name="Rinke C."/>
            <person name="Chuvochina M."/>
            <person name="Mussig A.J."/>
            <person name="Chaumeil P.-A."/>
            <person name="Waite D.W."/>
            <person name="Whitman W.B."/>
            <person name="Parks D.H."/>
            <person name="Hugenholtz P."/>
        </authorList>
    </citation>
    <scope>NUCLEOTIDE SEQUENCE [LARGE SCALE GENOMIC DNA]</scope>
</reference>
<dbReference type="AlphaFoldDB" id="A0A7J4JV04"/>
<dbReference type="PANTHER" id="PTHR42770">
    <property type="entry name" value="AMINO ACID TRANSPORTER-RELATED"/>
    <property type="match status" value="1"/>
</dbReference>
<feature type="transmembrane region" description="Helical" evidence="6">
    <location>
        <begin position="7"/>
        <end position="29"/>
    </location>
</feature>
<evidence type="ECO:0000256" key="2">
    <source>
        <dbReference type="ARBA" id="ARBA00022475"/>
    </source>
</evidence>
<dbReference type="InterPro" id="IPR002293">
    <property type="entry name" value="AA/rel_permease1"/>
</dbReference>
<dbReference type="Gene3D" id="1.20.1740.10">
    <property type="entry name" value="Amino acid/polyamine transporter I"/>
    <property type="match status" value="1"/>
</dbReference>
<feature type="transmembrane region" description="Helical" evidence="6">
    <location>
        <begin position="82"/>
        <end position="106"/>
    </location>
</feature>
<evidence type="ECO:0000256" key="1">
    <source>
        <dbReference type="ARBA" id="ARBA00004651"/>
    </source>
</evidence>
<dbReference type="GO" id="GO:0022857">
    <property type="term" value="F:transmembrane transporter activity"/>
    <property type="evidence" value="ECO:0007669"/>
    <property type="project" value="InterPro"/>
</dbReference>
<dbReference type="InterPro" id="IPR050367">
    <property type="entry name" value="APC_superfamily"/>
</dbReference>
<comment type="subcellular location">
    <subcellularLocation>
        <location evidence="1">Cell membrane</location>
        <topology evidence="1">Multi-pass membrane protein</topology>
    </subcellularLocation>
</comment>
<keyword evidence="2" id="KW-1003">Cell membrane</keyword>
<evidence type="ECO:0000256" key="5">
    <source>
        <dbReference type="ARBA" id="ARBA00023136"/>
    </source>
</evidence>
<dbReference type="Pfam" id="PF13520">
    <property type="entry name" value="AA_permease_2"/>
    <property type="match status" value="1"/>
</dbReference>